<protein>
    <submittedName>
        <fullName evidence="1">Uncharacterized protein</fullName>
    </submittedName>
</protein>
<name>A0ABP6MWR2_9ACTN</name>
<dbReference type="EMBL" id="BAAAUG010000118">
    <property type="protein sequence ID" value="GAA3128832.1"/>
    <property type="molecule type" value="Genomic_DNA"/>
</dbReference>
<evidence type="ECO:0000313" key="2">
    <source>
        <dbReference type="Proteomes" id="UP001501637"/>
    </source>
</evidence>
<keyword evidence="2" id="KW-1185">Reference proteome</keyword>
<organism evidence="1 2">
    <name type="scientific">Streptomyces rectiviolaceus</name>
    <dbReference type="NCBI Taxonomy" id="332591"/>
    <lineage>
        <taxon>Bacteria</taxon>
        <taxon>Bacillati</taxon>
        <taxon>Actinomycetota</taxon>
        <taxon>Actinomycetes</taxon>
        <taxon>Kitasatosporales</taxon>
        <taxon>Streptomycetaceae</taxon>
        <taxon>Streptomyces</taxon>
    </lineage>
</organism>
<accession>A0ABP6MWR2</accession>
<gene>
    <name evidence="1" type="ORF">GCM10010449_57550</name>
</gene>
<evidence type="ECO:0000313" key="1">
    <source>
        <dbReference type="EMBL" id="GAA3128832.1"/>
    </source>
</evidence>
<dbReference type="Proteomes" id="UP001501637">
    <property type="component" value="Unassembled WGS sequence"/>
</dbReference>
<comment type="caution">
    <text evidence="1">The sequence shown here is derived from an EMBL/GenBank/DDBJ whole genome shotgun (WGS) entry which is preliminary data.</text>
</comment>
<reference evidence="2" key="1">
    <citation type="journal article" date="2019" name="Int. J. Syst. Evol. Microbiol.">
        <title>The Global Catalogue of Microorganisms (GCM) 10K type strain sequencing project: providing services to taxonomists for standard genome sequencing and annotation.</title>
        <authorList>
            <consortium name="The Broad Institute Genomics Platform"/>
            <consortium name="The Broad Institute Genome Sequencing Center for Infectious Disease"/>
            <person name="Wu L."/>
            <person name="Ma J."/>
        </authorList>
    </citation>
    <scope>NUCLEOTIDE SEQUENCE [LARGE SCALE GENOMIC DNA]</scope>
    <source>
        <strain evidence="2">JCM 9092</strain>
    </source>
</reference>
<sequence length="79" mass="8417">MTEGVSQLCCSKRGLLVAAGRQPDDKGVWLLSLVGSGPARRLVMPLEGKVLRVGPAAKDAVAWLVARPRAHAQLSWEGK</sequence>
<proteinExistence type="predicted"/>